<keyword evidence="3" id="KW-0547">Nucleotide-binding</keyword>
<protein>
    <recommendedName>
        <fullName evidence="1">pyridoxal kinase</fullName>
        <ecNumber evidence="1">2.7.1.35</ecNumber>
    </recommendedName>
</protein>
<dbReference type="NCBIfam" id="TIGR00687">
    <property type="entry name" value="pyridox_kin"/>
    <property type="match status" value="1"/>
</dbReference>
<evidence type="ECO:0000313" key="7">
    <source>
        <dbReference type="EMBL" id="ABQ32071.1"/>
    </source>
</evidence>
<dbReference type="PANTHER" id="PTHR10534">
    <property type="entry name" value="PYRIDOXAL KINASE"/>
    <property type="match status" value="1"/>
</dbReference>
<dbReference type="Proteomes" id="UP000000245">
    <property type="component" value="Chromosome"/>
</dbReference>
<evidence type="ECO:0000259" key="6">
    <source>
        <dbReference type="Pfam" id="PF08543"/>
    </source>
</evidence>
<dbReference type="eggNOG" id="COG2240">
    <property type="taxonomic scope" value="Bacteria"/>
</dbReference>
<dbReference type="AlphaFoldDB" id="A5G2I9"/>
<proteinExistence type="predicted"/>
<dbReference type="GO" id="GO:0005829">
    <property type="term" value="C:cytosol"/>
    <property type="evidence" value="ECO:0007669"/>
    <property type="project" value="TreeGrafter"/>
</dbReference>
<dbReference type="EMBL" id="CP000697">
    <property type="protein sequence ID" value="ABQ32071.1"/>
    <property type="molecule type" value="Genomic_DNA"/>
</dbReference>
<gene>
    <name evidence="7" type="ordered locus">Acry_2881</name>
</gene>
<keyword evidence="8" id="KW-1185">Reference proteome</keyword>
<keyword evidence="2 7" id="KW-0808">Transferase</keyword>
<feature type="domain" description="Pyridoxamine kinase/Phosphomethylpyrimidine kinase" evidence="6">
    <location>
        <begin position="90"/>
        <end position="271"/>
    </location>
</feature>
<dbReference type="InterPro" id="IPR004625">
    <property type="entry name" value="PyrdxlKinase"/>
</dbReference>
<dbReference type="RefSeq" id="WP_012040383.1">
    <property type="nucleotide sequence ID" value="NC_009484.1"/>
</dbReference>
<sequence>MQPPALARPRALPPNRAMAILSIQSQVLNGAVGNAGAAFILARHGHEVWPLPTVLLSHHPGHGGAEGGPVKPARLAALLDGLAARGAFARCEAVLSGYLGAAAAVPVVGEAVSRARAANPAALYVCDPVIGDDGRAYVPPPLIAAIRETLVPRADIALPNAFELGILAGTTPTDRSSAFAAMEALGTRLVVLTGFAGADTAPGMLDILAIDPDGRRQISVPRLAGRFSGAGDAFAALFMAHYLPSRRLDAALTAAAAATTELLRITAALGTDELAIVAAQEAWVAAGRAARDDENPAR</sequence>
<dbReference type="CDD" id="cd01173">
    <property type="entry name" value="pyridoxal_pyridoxamine_kinase"/>
    <property type="match status" value="1"/>
</dbReference>
<dbReference type="GO" id="GO:0009443">
    <property type="term" value="P:pyridoxal 5'-phosphate salvage"/>
    <property type="evidence" value="ECO:0007669"/>
    <property type="project" value="InterPro"/>
</dbReference>
<keyword evidence="4 7" id="KW-0418">Kinase</keyword>
<evidence type="ECO:0000256" key="2">
    <source>
        <dbReference type="ARBA" id="ARBA00022679"/>
    </source>
</evidence>
<dbReference type="STRING" id="349163.Acry_2881"/>
<dbReference type="Pfam" id="PF08543">
    <property type="entry name" value="Phos_pyr_kin"/>
    <property type="match status" value="1"/>
</dbReference>
<dbReference type="SUPFAM" id="SSF53613">
    <property type="entry name" value="Ribokinase-like"/>
    <property type="match status" value="1"/>
</dbReference>
<reference evidence="7 8" key="1">
    <citation type="submission" date="2007-05" db="EMBL/GenBank/DDBJ databases">
        <title>Complete sequence of chromosome of Acidiphilium cryptum JF-5.</title>
        <authorList>
            <consortium name="US DOE Joint Genome Institute"/>
            <person name="Copeland A."/>
            <person name="Lucas S."/>
            <person name="Lapidus A."/>
            <person name="Barry K."/>
            <person name="Detter J.C."/>
            <person name="Glavina del Rio T."/>
            <person name="Hammon N."/>
            <person name="Israni S."/>
            <person name="Dalin E."/>
            <person name="Tice H."/>
            <person name="Pitluck S."/>
            <person name="Sims D."/>
            <person name="Brettin T."/>
            <person name="Bruce D."/>
            <person name="Han C."/>
            <person name="Schmutz J."/>
            <person name="Larimer F."/>
            <person name="Land M."/>
            <person name="Hauser L."/>
            <person name="Kyrpides N."/>
            <person name="Kim E."/>
            <person name="Magnuson T."/>
            <person name="Richardson P."/>
        </authorList>
    </citation>
    <scope>NUCLEOTIDE SEQUENCE [LARGE SCALE GENOMIC DNA]</scope>
    <source>
        <strain evidence="7 8">JF-5</strain>
    </source>
</reference>
<dbReference type="EC" id="2.7.1.35" evidence="1"/>
<dbReference type="Gene3D" id="3.40.1190.20">
    <property type="match status" value="1"/>
</dbReference>
<evidence type="ECO:0000313" key="8">
    <source>
        <dbReference type="Proteomes" id="UP000000245"/>
    </source>
</evidence>
<keyword evidence="5" id="KW-0067">ATP-binding</keyword>
<dbReference type="HOGENOM" id="CLU_046496_3_1_5"/>
<dbReference type="GO" id="GO:0008478">
    <property type="term" value="F:pyridoxal kinase activity"/>
    <property type="evidence" value="ECO:0007669"/>
    <property type="project" value="UniProtKB-EC"/>
</dbReference>
<dbReference type="PANTHER" id="PTHR10534:SF2">
    <property type="entry name" value="PYRIDOXAL KINASE"/>
    <property type="match status" value="1"/>
</dbReference>
<name>A5G2I9_ACICJ</name>
<accession>A5G2I9</accession>
<evidence type="ECO:0000256" key="5">
    <source>
        <dbReference type="ARBA" id="ARBA00022840"/>
    </source>
</evidence>
<organism evidence="7 8">
    <name type="scientific">Acidiphilium cryptum (strain JF-5)</name>
    <dbReference type="NCBI Taxonomy" id="349163"/>
    <lineage>
        <taxon>Bacteria</taxon>
        <taxon>Pseudomonadati</taxon>
        <taxon>Pseudomonadota</taxon>
        <taxon>Alphaproteobacteria</taxon>
        <taxon>Acetobacterales</taxon>
        <taxon>Acidocellaceae</taxon>
        <taxon>Acidiphilium</taxon>
    </lineage>
</organism>
<evidence type="ECO:0000256" key="1">
    <source>
        <dbReference type="ARBA" id="ARBA00012104"/>
    </source>
</evidence>
<dbReference type="InterPro" id="IPR013749">
    <property type="entry name" value="PM/HMP-P_kinase-1"/>
</dbReference>
<evidence type="ECO:0000256" key="4">
    <source>
        <dbReference type="ARBA" id="ARBA00022777"/>
    </source>
</evidence>
<dbReference type="KEGG" id="acr:Acry_2881"/>
<dbReference type="GO" id="GO:0005524">
    <property type="term" value="F:ATP binding"/>
    <property type="evidence" value="ECO:0007669"/>
    <property type="project" value="UniProtKB-KW"/>
</dbReference>
<dbReference type="InterPro" id="IPR029056">
    <property type="entry name" value="Ribokinase-like"/>
</dbReference>
<evidence type="ECO:0000256" key="3">
    <source>
        <dbReference type="ARBA" id="ARBA00022741"/>
    </source>
</evidence>